<dbReference type="PANTHER" id="PTHR12136:SF41">
    <property type="entry name" value="PLECKSTRIN HOMOLOGY (PH) AND LIPID-BINDING START DOMAINS-CONTAINING PROTEIN"/>
    <property type="match status" value="1"/>
</dbReference>
<dbReference type="InterPro" id="IPR009769">
    <property type="entry name" value="EDR2_C"/>
</dbReference>
<gene>
    <name evidence="3" type="ORF">PSNMU_V1.4_AUG-EV-PASAV3_0066210</name>
</gene>
<dbReference type="PANTHER" id="PTHR12136">
    <property type="entry name" value="ENHANCED DISEASE RESISTANCE-RELATED"/>
    <property type="match status" value="1"/>
</dbReference>
<keyword evidence="4" id="KW-1185">Reference proteome</keyword>
<dbReference type="Proteomes" id="UP000291116">
    <property type="component" value="Unassembled WGS sequence"/>
</dbReference>
<dbReference type="EMBL" id="CAACVS010000235">
    <property type="protein sequence ID" value="VEU39756.1"/>
    <property type="molecule type" value="Genomic_DNA"/>
</dbReference>
<dbReference type="InterPro" id="IPR045096">
    <property type="entry name" value="EDR2-like"/>
</dbReference>
<feature type="compositionally biased region" description="Low complexity" evidence="1">
    <location>
        <begin position="107"/>
        <end position="127"/>
    </location>
</feature>
<protein>
    <recommendedName>
        <fullName evidence="2">Protein ENHANCED DISEASE RESISTANCE 2 C-terminal domain-containing protein</fullName>
    </recommendedName>
</protein>
<feature type="domain" description="Protein ENHANCED DISEASE RESISTANCE 2 C-terminal" evidence="2">
    <location>
        <begin position="190"/>
        <end position="415"/>
    </location>
</feature>
<evidence type="ECO:0000313" key="3">
    <source>
        <dbReference type="EMBL" id="VEU39756.1"/>
    </source>
</evidence>
<evidence type="ECO:0000313" key="4">
    <source>
        <dbReference type="Proteomes" id="UP000291116"/>
    </source>
</evidence>
<feature type="compositionally biased region" description="Basic and acidic residues" evidence="1">
    <location>
        <begin position="156"/>
        <end position="167"/>
    </location>
</feature>
<name>A0A448ZCI4_9STRA</name>
<feature type="compositionally biased region" description="Low complexity" evidence="1">
    <location>
        <begin position="55"/>
        <end position="68"/>
    </location>
</feature>
<reference evidence="3 4" key="1">
    <citation type="submission" date="2019-01" db="EMBL/GenBank/DDBJ databases">
        <authorList>
            <person name="Ferrante I. M."/>
        </authorList>
    </citation>
    <scope>NUCLEOTIDE SEQUENCE [LARGE SCALE GENOMIC DNA]</scope>
    <source>
        <strain evidence="3 4">B856</strain>
    </source>
</reference>
<sequence>MDLGYMMCSTLRCDTGLDIEDSLVSESRNGSSQHPAPVEQSCSEFTSFSEQQQHSSSGSLDASSNSNSVLQWSTRQKLQSGHTSPSSLALQRRPQEPPVFLKQQTLSTDVSSSSGDNSSGVCSSFSSHNRNKDNMGFASKKSSRSGVSELENEMLVETKKGHSEKRTSPSPHAKFQELCINPPPLRSKGWSEPSARNYQVRSNNYLATRIKESSEEAAFRLITVDLVNTKTPIYTGMCSHPGERVQMALERERQTGMRELPEFIFAVNLCIPAQTIYHAVFYYGIDKATLDEIKNNETAFGRIMNKFIFGDSDSYRNDTFKLIPSIIEGNYVVRKGVGTKPAILGKKIKQYYVRDDRYFEIIVDIASDAVAKRVTKLCLGYIKTIVVDMMFVLEGNEESTLPERIFGGVTIKNLDFKMMDGKRTVN</sequence>
<feature type="region of interest" description="Disordered" evidence="1">
    <location>
        <begin position="25"/>
        <end position="93"/>
    </location>
</feature>
<proteinExistence type="predicted"/>
<feature type="compositionally biased region" description="Polar residues" evidence="1">
    <location>
        <begin position="69"/>
        <end position="89"/>
    </location>
</feature>
<evidence type="ECO:0000256" key="1">
    <source>
        <dbReference type="SAM" id="MobiDB-lite"/>
    </source>
</evidence>
<organism evidence="3 4">
    <name type="scientific">Pseudo-nitzschia multistriata</name>
    <dbReference type="NCBI Taxonomy" id="183589"/>
    <lineage>
        <taxon>Eukaryota</taxon>
        <taxon>Sar</taxon>
        <taxon>Stramenopiles</taxon>
        <taxon>Ochrophyta</taxon>
        <taxon>Bacillariophyta</taxon>
        <taxon>Bacillariophyceae</taxon>
        <taxon>Bacillariophycidae</taxon>
        <taxon>Bacillariales</taxon>
        <taxon>Bacillariaceae</taxon>
        <taxon>Pseudo-nitzschia</taxon>
    </lineage>
</organism>
<feature type="region of interest" description="Disordered" evidence="1">
    <location>
        <begin position="105"/>
        <end position="178"/>
    </location>
</feature>
<dbReference type="OrthoDB" id="9970435at2759"/>
<dbReference type="AlphaFoldDB" id="A0A448ZCI4"/>
<feature type="compositionally biased region" description="Polar residues" evidence="1">
    <location>
        <begin position="25"/>
        <end position="54"/>
    </location>
</feature>
<accession>A0A448ZCI4</accession>
<evidence type="ECO:0000259" key="2">
    <source>
        <dbReference type="Pfam" id="PF07059"/>
    </source>
</evidence>
<dbReference type="Pfam" id="PF07059">
    <property type="entry name" value="EDR2_C"/>
    <property type="match status" value="1"/>
</dbReference>